<protein>
    <submittedName>
        <fullName evidence="2">Uncharacterized protein</fullName>
    </submittedName>
</protein>
<keyword evidence="1" id="KW-1133">Transmembrane helix</keyword>
<sequence>MTKHRQPARWKYLINGLVLLAPVWFLYDRLTPAPLPAPWPEHRAGPVTAAPRPLDDGPPHRHDGMFVKDFRVRLCEGCAARIRSAHLRAAPAPPTIPADAAGVLHGHGAARHVHAPYPPQPGADDRLWLTVQTWDGEVHHASWPLPERP</sequence>
<dbReference type="RefSeq" id="WP_373656932.1">
    <property type="nucleotide sequence ID" value="NZ_JBGUAW010000011.1"/>
</dbReference>
<proteinExistence type="predicted"/>
<reference evidence="2 3" key="1">
    <citation type="submission" date="2024-08" db="EMBL/GenBank/DDBJ databases">
        <title>Whole-genome sequencing of halo(alkali)philic microorganisms from hypersaline lakes.</title>
        <authorList>
            <person name="Sorokin D.Y."/>
            <person name="Merkel A.Y."/>
            <person name="Messina E."/>
            <person name="Yakimov M."/>
        </authorList>
    </citation>
    <scope>NUCLEOTIDE SEQUENCE [LARGE SCALE GENOMIC DNA]</scope>
    <source>
        <strain evidence="2 3">Cl-TMA</strain>
    </source>
</reference>
<evidence type="ECO:0000313" key="2">
    <source>
        <dbReference type="EMBL" id="MFA9462144.1"/>
    </source>
</evidence>
<evidence type="ECO:0000256" key="1">
    <source>
        <dbReference type="SAM" id="Phobius"/>
    </source>
</evidence>
<organism evidence="2 3">
    <name type="scientific">Thiohalorhabdus methylotrophus</name>
    <dbReference type="NCBI Taxonomy" id="3242694"/>
    <lineage>
        <taxon>Bacteria</taxon>
        <taxon>Pseudomonadati</taxon>
        <taxon>Pseudomonadota</taxon>
        <taxon>Gammaproteobacteria</taxon>
        <taxon>Thiohalorhabdales</taxon>
        <taxon>Thiohalorhabdaceae</taxon>
        <taxon>Thiohalorhabdus</taxon>
    </lineage>
</organism>
<evidence type="ECO:0000313" key="3">
    <source>
        <dbReference type="Proteomes" id="UP001575181"/>
    </source>
</evidence>
<gene>
    <name evidence="2" type="ORF">ACERLL_15100</name>
</gene>
<dbReference type="Proteomes" id="UP001575181">
    <property type="component" value="Unassembled WGS sequence"/>
</dbReference>
<keyword evidence="1" id="KW-0472">Membrane</keyword>
<keyword evidence="1" id="KW-0812">Transmembrane</keyword>
<feature type="transmembrane region" description="Helical" evidence="1">
    <location>
        <begin position="12"/>
        <end position="27"/>
    </location>
</feature>
<comment type="caution">
    <text evidence="2">The sequence shown here is derived from an EMBL/GenBank/DDBJ whole genome shotgun (WGS) entry which is preliminary data.</text>
</comment>
<dbReference type="EMBL" id="JBGUAW010000011">
    <property type="protein sequence ID" value="MFA9462144.1"/>
    <property type="molecule type" value="Genomic_DNA"/>
</dbReference>
<keyword evidence="3" id="KW-1185">Reference proteome</keyword>
<name>A0ABV4TZW9_9GAMM</name>
<accession>A0ABV4TZW9</accession>